<dbReference type="VEuPathDB" id="FungiDB:CC1G_08984"/>
<feature type="region of interest" description="Disordered" evidence="1">
    <location>
        <begin position="61"/>
        <end position="85"/>
    </location>
</feature>
<dbReference type="HOGENOM" id="CLU_077466_0_0_1"/>
<feature type="region of interest" description="Disordered" evidence="1">
    <location>
        <begin position="1"/>
        <end position="20"/>
    </location>
</feature>
<dbReference type="AlphaFoldDB" id="A8P4V2"/>
<feature type="transmembrane region" description="Helical" evidence="2">
    <location>
        <begin position="134"/>
        <end position="157"/>
    </location>
</feature>
<dbReference type="RefSeq" id="XP_001838820.2">
    <property type="nucleotide sequence ID" value="XM_001838768.2"/>
</dbReference>
<feature type="compositionally biased region" description="Basic and acidic residues" evidence="1">
    <location>
        <begin position="1"/>
        <end position="13"/>
    </location>
</feature>
<comment type="caution">
    <text evidence="3">The sequence shown here is derived from an EMBL/GenBank/DDBJ whole genome shotgun (WGS) entry which is preliminary data.</text>
</comment>
<gene>
    <name evidence="3" type="ORF">CC1G_08984</name>
</gene>
<keyword evidence="2" id="KW-0472">Membrane</keyword>
<dbReference type="OrthoDB" id="5346979at2759"/>
<dbReference type="EMBL" id="AACS02000011">
    <property type="protein sequence ID" value="EAU83047.2"/>
    <property type="molecule type" value="Genomic_DNA"/>
</dbReference>
<protein>
    <submittedName>
        <fullName evidence="3">Uncharacterized protein</fullName>
    </submittedName>
</protein>
<feature type="transmembrane region" description="Helical" evidence="2">
    <location>
        <begin position="29"/>
        <end position="50"/>
    </location>
</feature>
<keyword evidence="2" id="KW-0812">Transmembrane</keyword>
<dbReference type="GeneID" id="6015415"/>
<keyword evidence="2" id="KW-1133">Transmembrane helix</keyword>
<dbReference type="eggNOG" id="ENOG502R211">
    <property type="taxonomic scope" value="Eukaryota"/>
</dbReference>
<accession>A8P4V2</accession>
<sequence>MASLQDDRKPHDGDDSEWTATKARSQVPLWLPISAFVGTTLALAIPMLMVRRQRNMVSKMSLHGSTAAPPRRLKAGGGGATAEETTARLKSLAAEPSSSRAVDFKMESASDSEGSGVGSMMSAMSRLNLQNALFAGKAFAIATALVAVGGTAFAWTVKSVMGVQDTREFGIRVRAFLWSAWPGLTSSIHRAPQNDDERTEGNAVAPFGIQEEWKWEEAENRLKRAYEEGGFPLWAKTALREMEAEARVERAKRQREIEESLRQQKV</sequence>
<evidence type="ECO:0000313" key="3">
    <source>
        <dbReference type="EMBL" id="EAU83047.2"/>
    </source>
</evidence>
<evidence type="ECO:0000256" key="1">
    <source>
        <dbReference type="SAM" id="MobiDB-lite"/>
    </source>
</evidence>
<evidence type="ECO:0000256" key="2">
    <source>
        <dbReference type="SAM" id="Phobius"/>
    </source>
</evidence>
<dbReference type="KEGG" id="cci:CC1G_08984"/>
<dbReference type="Proteomes" id="UP000001861">
    <property type="component" value="Unassembled WGS sequence"/>
</dbReference>
<reference evidence="3 4" key="1">
    <citation type="journal article" date="2010" name="Proc. Natl. Acad. Sci. U.S.A.">
        <title>Insights into evolution of multicellular fungi from the assembled chromosomes of the mushroom Coprinopsis cinerea (Coprinus cinereus).</title>
        <authorList>
            <person name="Stajich J.E."/>
            <person name="Wilke S.K."/>
            <person name="Ahren D."/>
            <person name="Au C.H."/>
            <person name="Birren B.W."/>
            <person name="Borodovsky M."/>
            <person name="Burns C."/>
            <person name="Canback B."/>
            <person name="Casselton L.A."/>
            <person name="Cheng C.K."/>
            <person name="Deng J."/>
            <person name="Dietrich F.S."/>
            <person name="Fargo D.C."/>
            <person name="Farman M.L."/>
            <person name="Gathman A.C."/>
            <person name="Goldberg J."/>
            <person name="Guigo R."/>
            <person name="Hoegger P.J."/>
            <person name="Hooker J.B."/>
            <person name="Huggins A."/>
            <person name="James T.Y."/>
            <person name="Kamada T."/>
            <person name="Kilaru S."/>
            <person name="Kodira C."/>
            <person name="Kues U."/>
            <person name="Kupfer D."/>
            <person name="Kwan H.S."/>
            <person name="Lomsadze A."/>
            <person name="Li W."/>
            <person name="Lilly W.W."/>
            <person name="Ma L.J."/>
            <person name="Mackey A.J."/>
            <person name="Manning G."/>
            <person name="Martin F."/>
            <person name="Muraguchi H."/>
            <person name="Natvig D.O."/>
            <person name="Palmerini H."/>
            <person name="Ramesh M.A."/>
            <person name="Rehmeyer C.J."/>
            <person name="Roe B.A."/>
            <person name="Shenoy N."/>
            <person name="Stanke M."/>
            <person name="Ter-Hovhannisyan V."/>
            <person name="Tunlid A."/>
            <person name="Velagapudi R."/>
            <person name="Vision T.J."/>
            <person name="Zeng Q."/>
            <person name="Zolan M.E."/>
            <person name="Pukkila P.J."/>
        </authorList>
    </citation>
    <scope>NUCLEOTIDE SEQUENCE [LARGE SCALE GENOMIC DNA]</scope>
    <source>
        <strain evidence="4">Okayama-7 / 130 / ATCC MYA-4618 / FGSC 9003</strain>
    </source>
</reference>
<dbReference type="OMA" id="HRAPQND"/>
<proteinExistence type="predicted"/>
<dbReference type="InParanoid" id="A8P4V2"/>
<evidence type="ECO:0000313" key="4">
    <source>
        <dbReference type="Proteomes" id="UP000001861"/>
    </source>
</evidence>
<organism evidence="3 4">
    <name type="scientific">Coprinopsis cinerea (strain Okayama-7 / 130 / ATCC MYA-4618 / FGSC 9003)</name>
    <name type="common">Inky cap fungus</name>
    <name type="synonym">Hormographiella aspergillata</name>
    <dbReference type="NCBI Taxonomy" id="240176"/>
    <lineage>
        <taxon>Eukaryota</taxon>
        <taxon>Fungi</taxon>
        <taxon>Dikarya</taxon>
        <taxon>Basidiomycota</taxon>
        <taxon>Agaricomycotina</taxon>
        <taxon>Agaricomycetes</taxon>
        <taxon>Agaricomycetidae</taxon>
        <taxon>Agaricales</taxon>
        <taxon>Agaricineae</taxon>
        <taxon>Psathyrellaceae</taxon>
        <taxon>Coprinopsis</taxon>
    </lineage>
</organism>
<name>A8P4V2_COPC7</name>
<keyword evidence="4" id="KW-1185">Reference proteome</keyword>